<accession>A0A8J7QDQ0</accession>
<reference evidence="1" key="1">
    <citation type="submission" date="2021-03" db="EMBL/GenBank/DDBJ databases">
        <authorList>
            <person name="Wang G."/>
        </authorList>
    </citation>
    <scope>NUCLEOTIDE SEQUENCE</scope>
    <source>
        <strain evidence="1">KCTC 12899</strain>
    </source>
</reference>
<organism evidence="1 2">
    <name type="scientific">Acanthopleuribacter pedis</name>
    <dbReference type="NCBI Taxonomy" id="442870"/>
    <lineage>
        <taxon>Bacteria</taxon>
        <taxon>Pseudomonadati</taxon>
        <taxon>Acidobacteriota</taxon>
        <taxon>Holophagae</taxon>
        <taxon>Acanthopleuribacterales</taxon>
        <taxon>Acanthopleuribacteraceae</taxon>
        <taxon>Acanthopleuribacter</taxon>
    </lineage>
</organism>
<keyword evidence="2" id="KW-1185">Reference proteome</keyword>
<dbReference type="AlphaFoldDB" id="A0A8J7QDQ0"/>
<dbReference type="Proteomes" id="UP000664417">
    <property type="component" value="Unassembled WGS sequence"/>
</dbReference>
<proteinExistence type="predicted"/>
<sequence length="61" mass="7104">MDYLIAFLTGASFTLAEIVTKYDKAPRIAIANIWSLTFLFMTPKRRDKSQGFWLKIWSEMA</sequence>
<dbReference type="EMBL" id="JAFREP010000023">
    <property type="protein sequence ID" value="MBO1321330.1"/>
    <property type="molecule type" value="Genomic_DNA"/>
</dbReference>
<protein>
    <submittedName>
        <fullName evidence="1">Uncharacterized protein</fullName>
    </submittedName>
</protein>
<evidence type="ECO:0000313" key="1">
    <source>
        <dbReference type="EMBL" id="MBO1321330.1"/>
    </source>
</evidence>
<name>A0A8J7QDQ0_9BACT</name>
<comment type="caution">
    <text evidence="1">The sequence shown here is derived from an EMBL/GenBank/DDBJ whole genome shotgun (WGS) entry which is preliminary data.</text>
</comment>
<evidence type="ECO:0000313" key="2">
    <source>
        <dbReference type="Proteomes" id="UP000664417"/>
    </source>
</evidence>
<gene>
    <name evidence="1" type="ORF">J3U88_22810</name>
</gene>
<dbReference type="RefSeq" id="WP_207861304.1">
    <property type="nucleotide sequence ID" value="NZ_JAFREP010000023.1"/>
</dbReference>